<dbReference type="InterPro" id="IPR015016">
    <property type="entry name" value="SF3b_su1"/>
</dbReference>
<keyword evidence="3" id="KW-1185">Reference proteome</keyword>
<sequence length="102" mass="11015">MFSQSGALTPGGAFPLGISAMGMKTPVEACTHDEELDALFPPGYKILPPPTGYMPLRTPTRKLAATATALGSIGGSGFHARNTRERWDWWQRQENGAKLLLT</sequence>
<protein>
    <submittedName>
        <fullName evidence="2">Splicing factor 3B subunit 1</fullName>
    </submittedName>
</protein>
<proteinExistence type="predicted"/>
<organism evidence="2 3">
    <name type="scientific">Ancylostoma caninum</name>
    <name type="common">Dog hookworm</name>
    <dbReference type="NCBI Taxonomy" id="29170"/>
    <lineage>
        <taxon>Eukaryota</taxon>
        <taxon>Metazoa</taxon>
        <taxon>Ecdysozoa</taxon>
        <taxon>Nematoda</taxon>
        <taxon>Chromadorea</taxon>
        <taxon>Rhabditida</taxon>
        <taxon>Rhabditina</taxon>
        <taxon>Rhabditomorpha</taxon>
        <taxon>Strongyloidea</taxon>
        <taxon>Ancylostomatidae</taxon>
        <taxon>Ancylostomatinae</taxon>
        <taxon>Ancylostoma</taxon>
    </lineage>
</organism>
<dbReference type="Pfam" id="PF08920">
    <property type="entry name" value="SF3b1"/>
    <property type="match status" value="1"/>
</dbReference>
<reference evidence="2 3" key="1">
    <citation type="submission" date="2014-10" db="EMBL/GenBank/DDBJ databases">
        <title>Draft genome of the hookworm Ancylostoma caninum.</title>
        <authorList>
            <person name="Mitreva M."/>
        </authorList>
    </citation>
    <scope>NUCLEOTIDE SEQUENCE [LARGE SCALE GENOMIC DNA]</scope>
    <source>
        <strain evidence="2 3">Baltimore</strain>
    </source>
</reference>
<evidence type="ECO:0000259" key="1">
    <source>
        <dbReference type="Pfam" id="PF08920"/>
    </source>
</evidence>
<name>A0A368GCZ8_ANCCA</name>
<dbReference type="Proteomes" id="UP000252519">
    <property type="component" value="Unassembled WGS sequence"/>
</dbReference>
<dbReference type="STRING" id="29170.A0A368GCZ8"/>
<dbReference type="OrthoDB" id="438939at2759"/>
<evidence type="ECO:0000313" key="2">
    <source>
        <dbReference type="EMBL" id="RCN42284.1"/>
    </source>
</evidence>
<feature type="domain" description="Splicing factor 3B subunit 1" evidence="1">
    <location>
        <begin position="32"/>
        <end position="82"/>
    </location>
</feature>
<gene>
    <name evidence="2" type="ORF">ANCCAN_11731</name>
</gene>
<comment type="caution">
    <text evidence="2">The sequence shown here is derived from an EMBL/GenBank/DDBJ whole genome shotgun (WGS) entry which is preliminary data.</text>
</comment>
<evidence type="ECO:0000313" key="3">
    <source>
        <dbReference type="Proteomes" id="UP000252519"/>
    </source>
</evidence>
<dbReference type="EMBL" id="JOJR01000201">
    <property type="protein sequence ID" value="RCN42284.1"/>
    <property type="molecule type" value="Genomic_DNA"/>
</dbReference>
<accession>A0A368GCZ8</accession>
<dbReference type="AlphaFoldDB" id="A0A368GCZ8"/>